<evidence type="ECO:0000256" key="5">
    <source>
        <dbReference type="ARBA" id="ARBA00022842"/>
    </source>
</evidence>
<sequence length="201" mass="22393">MNISGIILAGGKSSRMGTNKALLDIDGIPLIERVARIIAPVCSEIIIAGGDEKTYGHTGYKIIPDIYPGCGPLSGIHAGLLSAKHFYSFVAACDIPYPNVQTIQLLTKSIEDYDVVMLSIQNHLEPLFSIYSKNFAAVAETALKQGIYKIIDLIPLTRWKTFELQTSDMIFDQQKNLMNANTPEDFKKAKEYSRINRRLRQ</sequence>
<dbReference type="STRING" id="485916.Dtox_3502"/>
<evidence type="ECO:0000256" key="8">
    <source>
        <dbReference type="HAMAP-Rule" id="MF_00316"/>
    </source>
</evidence>
<dbReference type="Proteomes" id="UP000002217">
    <property type="component" value="Chromosome"/>
</dbReference>
<dbReference type="OrthoDB" id="9788394at2"/>
<keyword evidence="2 8" id="KW-0808">Transferase</keyword>
<keyword evidence="7 8" id="KW-0501">Molybdenum cofactor biosynthesis</keyword>
<dbReference type="PANTHER" id="PTHR19136:SF81">
    <property type="entry name" value="MOLYBDENUM COFACTOR GUANYLYLTRANSFERASE"/>
    <property type="match status" value="1"/>
</dbReference>
<dbReference type="GO" id="GO:0006777">
    <property type="term" value="P:Mo-molybdopterin cofactor biosynthetic process"/>
    <property type="evidence" value="ECO:0007669"/>
    <property type="project" value="UniProtKB-KW"/>
</dbReference>
<dbReference type="GO" id="GO:0046872">
    <property type="term" value="F:metal ion binding"/>
    <property type="evidence" value="ECO:0007669"/>
    <property type="project" value="UniProtKB-KW"/>
</dbReference>
<dbReference type="KEGG" id="dae:Dtox_3502"/>
<dbReference type="EC" id="2.7.7.77" evidence="8"/>
<name>C8W6W2_DESAS</name>
<keyword evidence="4 8" id="KW-0547">Nucleotide-binding</keyword>
<comment type="domain">
    <text evidence="8">The N-terminal domain determines nucleotide recognition and specific binding, while the C-terminal domain determines the specific binding to the target protein.</text>
</comment>
<keyword evidence="3 8" id="KW-0479">Metal-binding</keyword>
<dbReference type="InterPro" id="IPR013482">
    <property type="entry name" value="Molybde_CF_guanTrfase"/>
</dbReference>
<evidence type="ECO:0000256" key="2">
    <source>
        <dbReference type="ARBA" id="ARBA00022679"/>
    </source>
</evidence>
<feature type="binding site" evidence="8">
    <location>
        <position position="94"/>
    </location>
    <ligand>
        <name>Mg(2+)</name>
        <dbReference type="ChEBI" id="CHEBI:18420"/>
    </ligand>
</feature>
<keyword evidence="6 8" id="KW-0342">GTP-binding</keyword>
<comment type="subcellular location">
    <subcellularLocation>
        <location evidence="8">Cytoplasm</location>
    </subcellularLocation>
</comment>
<feature type="binding site" evidence="8">
    <location>
        <position position="65"/>
    </location>
    <ligand>
        <name>GTP</name>
        <dbReference type="ChEBI" id="CHEBI:37565"/>
    </ligand>
</feature>
<evidence type="ECO:0000256" key="4">
    <source>
        <dbReference type="ARBA" id="ARBA00022741"/>
    </source>
</evidence>
<feature type="binding site" evidence="8">
    <location>
        <begin position="8"/>
        <end position="10"/>
    </location>
    <ligand>
        <name>GTP</name>
        <dbReference type="ChEBI" id="CHEBI:37565"/>
    </ligand>
</feature>
<evidence type="ECO:0000313" key="11">
    <source>
        <dbReference type="Proteomes" id="UP000002217"/>
    </source>
</evidence>
<dbReference type="EMBL" id="CP001720">
    <property type="protein sequence ID" value="ACV64221.1"/>
    <property type="molecule type" value="Genomic_DNA"/>
</dbReference>
<dbReference type="InterPro" id="IPR025877">
    <property type="entry name" value="MobA-like_NTP_Trfase"/>
</dbReference>
<dbReference type="PANTHER" id="PTHR19136">
    <property type="entry name" value="MOLYBDENUM COFACTOR GUANYLYLTRANSFERASE"/>
    <property type="match status" value="1"/>
</dbReference>
<comment type="cofactor">
    <cofactor evidence="8">
        <name>Mg(2+)</name>
        <dbReference type="ChEBI" id="CHEBI:18420"/>
    </cofactor>
</comment>
<dbReference type="CDD" id="cd02503">
    <property type="entry name" value="MobA"/>
    <property type="match status" value="1"/>
</dbReference>
<feature type="domain" description="MobA-like NTP transferase" evidence="9">
    <location>
        <begin position="5"/>
        <end position="151"/>
    </location>
</feature>
<dbReference type="SUPFAM" id="SSF53448">
    <property type="entry name" value="Nucleotide-diphospho-sugar transferases"/>
    <property type="match status" value="1"/>
</dbReference>
<comment type="caution">
    <text evidence="8">Lacks conserved residue(s) required for the propagation of feature annotation.</text>
</comment>
<reference evidence="10 11" key="1">
    <citation type="journal article" date="2009" name="Stand. Genomic Sci.">
        <title>Complete genome sequence of Desulfotomaculum acetoxidans type strain (5575).</title>
        <authorList>
            <person name="Spring S."/>
            <person name="Lapidus A."/>
            <person name="Schroder M."/>
            <person name="Gleim D."/>
            <person name="Sims D."/>
            <person name="Meincke L."/>
            <person name="Glavina Del Rio T."/>
            <person name="Tice H."/>
            <person name="Copeland A."/>
            <person name="Cheng J.F."/>
            <person name="Lucas S."/>
            <person name="Chen F."/>
            <person name="Nolan M."/>
            <person name="Bruce D."/>
            <person name="Goodwin L."/>
            <person name="Pitluck S."/>
            <person name="Ivanova N."/>
            <person name="Mavromatis K."/>
            <person name="Mikhailova N."/>
            <person name="Pati A."/>
            <person name="Chen A."/>
            <person name="Palaniappan K."/>
            <person name="Land M."/>
            <person name="Hauser L."/>
            <person name="Chang Y.J."/>
            <person name="Jeffries C.D."/>
            <person name="Chain P."/>
            <person name="Saunders E."/>
            <person name="Brettin T."/>
            <person name="Detter J.C."/>
            <person name="Goker M."/>
            <person name="Bristow J."/>
            <person name="Eisen J.A."/>
            <person name="Markowitz V."/>
            <person name="Hugenholtz P."/>
            <person name="Kyrpides N.C."/>
            <person name="Klenk H.P."/>
            <person name="Han C."/>
        </authorList>
    </citation>
    <scope>NUCLEOTIDE SEQUENCE [LARGE SCALE GENOMIC DNA]</scope>
    <source>
        <strain evidence="11">ATCC 49208 / DSM 771 / VKM B-1644</strain>
    </source>
</reference>
<keyword evidence="5 8" id="KW-0460">Magnesium</keyword>
<dbReference type="HOGENOM" id="CLU_055597_2_1_9"/>
<dbReference type="RefSeq" id="WP_015758911.1">
    <property type="nucleotide sequence ID" value="NC_013216.1"/>
</dbReference>
<evidence type="ECO:0000313" key="10">
    <source>
        <dbReference type="EMBL" id="ACV64221.1"/>
    </source>
</evidence>
<evidence type="ECO:0000256" key="1">
    <source>
        <dbReference type="ARBA" id="ARBA00022490"/>
    </source>
</evidence>
<dbReference type="HAMAP" id="MF_00316">
    <property type="entry name" value="MobA"/>
    <property type="match status" value="1"/>
</dbReference>
<protein>
    <recommendedName>
        <fullName evidence="8">Probable molybdenum cofactor guanylyltransferase</fullName>
        <shortName evidence="8">MoCo guanylyltransferase</shortName>
        <ecNumber evidence="8">2.7.7.77</ecNumber>
    </recommendedName>
    <alternativeName>
        <fullName evidence="8">GTP:molybdopterin guanylyltransferase</fullName>
    </alternativeName>
    <alternativeName>
        <fullName evidence="8">Mo-MPT guanylyltransferase</fullName>
    </alternativeName>
    <alternativeName>
        <fullName evidence="8">Molybdopterin guanylyltransferase</fullName>
    </alternativeName>
    <alternativeName>
        <fullName evidence="8">Molybdopterin-guanine dinucleotide synthase</fullName>
        <shortName evidence="8">MGD synthase</shortName>
    </alternativeName>
</protein>
<proteinExistence type="inferred from homology"/>
<dbReference type="AlphaFoldDB" id="C8W6W2"/>
<comment type="catalytic activity">
    <reaction evidence="8">
        <text>Mo-molybdopterin + GTP + H(+) = Mo-molybdopterin guanine dinucleotide + diphosphate</text>
        <dbReference type="Rhea" id="RHEA:34243"/>
        <dbReference type="ChEBI" id="CHEBI:15378"/>
        <dbReference type="ChEBI" id="CHEBI:33019"/>
        <dbReference type="ChEBI" id="CHEBI:37565"/>
        <dbReference type="ChEBI" id="CHEBI:71302"/>
        <dbReference type="ChEBI" id="CHEBI:71310"/>
        <dbReference type="EC" id="2.7.7.77"/>
    </reaction>
</comment>
<dbReference type="GO" id="GO:0005737">
    <property type="term" value="C:cytoplasm"/>
    <property type="evidence" value="ECO:0007669"/>
    <property type="project" value="UniProtKB-SubCell"/>
</dbReference>
<dbReference type="InterPro" id="IPR029044">
    <property type="entry name" value="Nucleotide-diphossugar_trans"/>
</dbReference>
<accession>C8W6W2</accession>
<gene>
    <name evidence="8" type="primary">mobA</name>
    <name evidence="10" type="ordered locus">Dtox_3502</name>
</gene>
<dbReference type="eggNOG" id="COG0746">
    <property type="taxonomic scope" value="Bacteria"/>
</dbReference>
<comment type="function">
    <text evidence="8">Transfers a GMP moiety from GTP to Mo-molybdopterin (Mo-MPT) cofactor (Moco or molybdenum cofactor) to form Mo-molybdopterin guanine dinucleotide (Mo-MGD) cofactor.</text>
</comment>
<feature type="binding site" evidence="8">
    <location>
        <position position="94"/>
    </location>
    <ligand>
        <name>GTP</name>
        <dbReference type="ChEBI" id="CHEBI:37565"/>
    </ligand>
</feature>
<keyword evidence="1 8" id="KW-0963">Cytoplasm</keyword>
<evidence type="ECO:0000259" key="9">
    <source>
        <dbReference type="Pfam" id="PF12804"/>
    </source>
</evidence>
<organism evidence="10 11">
    <name type="scientific">Desulfofarcimen acetoxidans (strain ATCC 49208 / DSM 771 / KCTC 5769 / VKM B-1644 / 5575)</name>
    <name type="common">Desulfotomaculum acetoxidans</name>
    <dbReference type="NCBI Taxonomy" id="485916"/>
    <lineage>
        <taxon>Bacteria</taxon>
        <taxon>Bacillati</taxon>
        <taxon>Bacillota</taxon>
        <taxon>Clostridia</taxon>
        <taxon>Eubacteriales</taxon>
        <taxon>Peptococcaceae</taxon>
        <taxon>Desulfofarcimen</taxon>
    </lineage>
</organism>
<evidence type="ECO:0000256" key="6">
    <source>
        <dbReference type="ARBA" id="ARBA00023134"/>
    </source>
</evidence>
<dbReference type="GO" id="GO:0005525">
    <property type="term" value="F:GTP binding"/>
    <property type="evidence" value="ECO:0007669"/>
    <property type="project" value="UniProtKB-UniRule"/>
</dbReference>
<keyword evidence="11" id="KW-1185">Reference proteome</keyword>
<dbReference type="Gene3D" id="3.90.550.10">
    <property type="entry name" value="Spore Coat Polysaccharide Biosynthesis Protein SpsA, Chain A"/>
    <property type="match status" value="1"/>
</dbReference>
<feature type="binding site" evidence="8">
    <location>
        <position position="20"/>
    </location>
    <ligand>
        <name>GTP</name>
        <dbReference type="ChEBI" id="CHEBI:37565"/>
    </ligand>
</feature>
<dbReference type="GO" id="GO:0061603">
    <property type="term" value="F:molybdenum cofactor guanylyltransferase activity"/>
    <property type="evidence" value="ECO:0007669"/>
    <property type="project" value="UniProtKB-EC"/>
</dbReference>
<dbReference type="Pfam" id="PF12804">
    <property type="entry name" value="NTP_transf_3"/>
    <property type="match status" value="1"/>
</dbReference>
<comment type="similarity">
    <text evidence="8">Belongs to the MobA family.</text>
</comment>
<evidence type="ECO:0000256" key="7">
    <source>
        <dbReference type="ARBA" id="ARBA00023150"/>
    </source>
</evidence>
<evidence type="ECO:0000256" key="3">
    <source>
        <dbReference type="ARBA" id="ARBA00022723"/>
    </source>
</evidence>